<organism evidence="1">
    <name type="scientific">Aquarana catesbeiana</name>
    <name type="common">American bullfrog</name>
    <name type="synonym">Rana catesbeiana</name>
    <dbReference type="NCBI Taxonomy" id="8400"/>
    <lineage>
        <taxon>Eukaryota</taxon>
        <taxon>Metazoa</taxon>
        <taxon>Chordata</taxon>
        <taxon>Craniata</taxon>
        <taxon>Vertebrata</taxon>
        <taxon>Euteleostomi</taxon>
        <taxon>Amphibia</taxon>
        <taxon>Batrachia</taxon>
        <taxon>Anura</taxon>
        <taxon>Neobatrachia</taxon>
        <taxon>Ranoidea</taxon>
        <taxon>Ranidae</taxon>
        <taxon>Aquarana</taxon>
    </lineage>
</organism>
<evidence type="ECO:0000313" key="1">
    <source>
        <dbReference type="EMBL" id="PIO35717.1"/>
    </source>
</evidence>
<dbReference type="AlphaFoldDB" id="A0A2G9S6H5"/>
<name>A0A2G9S6H5_AQUCT</name>
<accession>A0A2G9S6H5</accession>
<dbReference type="EMBL" id="KV927102">
    <property type="protein sequence ID" value="PIO35717.1"/>
    <property type="molecule type" value="Genomic_DNA"/>
</dbReference>
<reference evidence="1" key="1">
    <citation type="submission" date="2017-08" db="EMBL/GenBank/DDBJ databases">
        <title>Assembly of the North American Bullfrog Genome.</title>
        <authorList>
            <person name="Warren R.L."/>
            <person name="Vandervalk B.P."/>
            <person name="Kucuk E."/>
            <person name="Birol I."/>
            <person name="Helbing C."/>
            <person name="Pandoh P."/>
            <person name="Behsaz B."/>
            <person name="Mohamadi H."/>
            <person name="Chu J."/>
            <person name="Jackman S."/>
            <person name="Hammond S.A."/>
            <person name="Veldhoen N."/>
            <person name="Kirk H."/>
            <person name="Zhao Y."/>
            <person name="Coope R."/>
            <person name="Pleasance S."/>
            <person name="Moore R."/>
            <person name="Holt R."/>
        </authorList>
    </citation>
    <scope>NUCLEOTIDE SEQUENCE</scope>
    <source>
        <strain evidence="1">Bruno</strain>
        <tissue evidence="1">Liver</tissue>
    </source>
</reference>
<gene>
    <name evidence="1" type="ORF">AB205_0132890</name>
</gene>
<proteinExistence type="predicted"/>
<dbReference type="OrthoDB" id="10255210at2759"/>
<protein>
    <submittedName>
        <fullName evidence="1">Uncharacterized protein</fullName>
    </submittedName>
</protein>
<sequence>MTVGMYVRTEEGVQRYTLGPQDFTQSTPPRIPPLFQTVTGEYPGLTLSTMEQTWPKYVIIPEQIKKTLILFIVSLWILNDIPDGAHIGQWSCQKMCKVLINYYGQESCNLF</sequence>